<gene>
    <name evidence="2" type="primary">LOC108734603</name>
    <name evidence="3" type="synonym">LOC112906644</name>
</gene>
<dbReference type="RefSeq" id="XP_018321736.1">
    <property type="nucleotide sequence ID" value="XM_018466234.2"/>
</dbReference>
<evidence type="ECO:0000313" key="3">
    <source>
        <dbReference type="RefSeq" id="XP_025836958.1"/>
    </source>
</evidence>
<organism evidence="1 2">
    <name type="scientific">Agrilus planipennis</name>
    <name type="common">Emerald ash borer</name>
    <name type="synonym">Agrilus marcopoli</name>
    <dbReference type="NCBI Taxonomy" id="224129"/>
    <lineage>
        <taxon>Eukaryota</taxon>
        <taxon>Metazoa</taxon>
        <taxon>Ecdysozoa</taxon>
        <taxon>Arthropoda</taxon>
        <taxon>Hexapoda</taxon>
        <taxon>Insecta</taxon>
        <taxon>Pterygota</taxon>
        <taxon>Neoptera</taxon>
        <taxon>Endopterygota</taxon>
        <taxon>Coleoptera</taxon>
        <taxon>Polyphaga</taxon>
        <taxon>Elateriformia</taxon>
        <taxon>Buprestoidea</taxon>
        <taxon>Buprestidae</taxon>
        <taxon>Agrilinae</taxon>
        <taxon>Agrilus</taxon>
    </lineage>
</organism>
<proteinExistence type="predicted"/>
<accession>A0A1W4WCN6</accession>
<reference evidence="2 3" key="1">
    <citation type="submission" date="2025-04" db="UniProtKB">
        <authorList>
            <consortium name="RefSeq"/>
        </authorList>
    </citation>
    <scope>IDENTIFICATION</scope>
    <source>
        <tissue evidence="2 3">Entire body</tissue>
    </source>
</reference>
<evidence type="ECO:0000313" key="2">
    <source>
        <dbReference type="RefSeq" id="XP_018321736.1"/>
    </source>
</evidence>
<dbReference type="AlphaFoldDB" id="A0A1W4WCN6"/>
<name>A0A1W4WCN6_AGRPL</name>
<dbReference type="KEGG" id="apln:108734603"/>
<protein>
    <submittedName>
        <fullName evidence="2">Uncharacterized protein LOC108734603</fullName>
    </submittedName>
    <submittedName>
        <fullName evidence="3">Uncharacterized protein LOC112906644</fullName>
    </submittedName>
</protein>
<dbReference type="GeneID" id="108734603"/>
<evidence type="ECO:0000313" key="1">
    <source>
        <dbReference type="Proteomes" id="UP000192223"/>
    </source>
</evidence>
<sequence length="160" mass="18822">MNCSLFLSQVQILMHAQQIKLNEADPNDDKNMYNWLRNKKYDLTWISLRHEFLIRQALTKISSDQQTAVIKELVNYTESNENLDPSRIPEICLDILNKTITSEIVQTESLRRASTFRRSIRMSIRSNRVSPSTLMMRTDQNNEKKSVTFCENPKIYSIYN</sequence>
<keyword evidence="1" id="KW-1185">Reference proteome</keyword>
<dbReference type="KEGG" id="apln:112906644"/>
<dbReference type="RefSeq" id="XP_025836958.1">
    <property type="nucleotide sequence ID" value="XM_025981173.1"/>
</dbReference>
<dbReference type="Proteomes" id="UP000192223">
    <property type="component" value="Unplaced"/>
</dbReference>
<dbReference type="OrthoDB" id="6765637at2759"/>